<dbReference type="EMBL" id="CAEZSW010000004">
    <property type="protein sequence ID" value="CAB4546425.1"/>
    <property type="molecule type" value="Genomic_DNA"/>
</dbReference>
<keyword evidence="1" id="KW-1133">Transmembrane helix</keyword>
<feature type="transmembrane region" description="Helical" evidence="1">
    <location>
        <begin position="54"/>
        <end position="73"/>
    </location>
</feature>
<protein>
    <submittedName>
        <fullName evidence="7">Unannotated protein</fullName>
    </submittedName>
</protein>
<evidence type="ECO:0000313" key="7">
    <source>
        <dbReference type="EMBL" id="CAB4645229.1"/>
    </source>
</evidence>
<evidence type="ECO:0000313" key="5">
    <source>
        <dbReference type="EMBL" id="CAB4610362.1"/>
    </source>
</evidence>
<feature type="transmembrane region" description="Helical" evidence="1">
    <location>
        <begin position="85"/>
        <end position="102"/>
    </location>
</feature>
<evidence type="ECO:0000313" key="3">
    <source>
        <dbReference type="EMBL" id="CAB4557816.1"/>
    </source>
</evidence>
<keyword evidence="1" id="KW-0472">Membrane</keyword>
<name>A0A6J6KBJ9_9ZZZZ</name>
<evidence type="ECO:0000313" key="4">
    <source>
        <dbReference type="EMBL" id="CAB4588631.1"/>
    </source>
</evidence>
<dbReference type="EMBL" id="CAFBNV010000051">
    <property type="protein sequence ID" value="CAB4965306.1"/>
    <property type="molecule type" value="Genomic_DNA"/>
</dbReference>
<dbReference type="EMBL" id="CAEZUH010000016">
    <property type="protein sequence ID" value="CAB4588631.1"/>
    <property type="molecule type" value="Genomic_DNA"/>
</dbReference>
<dbReference type="EMBL" id="CAEZVA010000010">
    <property type="protein sequence ID" value="CAB4610362.1"/>
    <property type="molecule type" value="Genomic_DNA"/>
</dbReference>
<evidence type="ECO:0000313" key="2">
    <source>
        <dbReference type="EMBL" id="CAB4546425.1"/>
    </source>
</evidence>
<evidence type="ECO:0000256" key="1">
    <source>
        <dbReference type="SAM" id="Phobius"/>
    </source>
</evidence>
<organism evidence="7">
    <name type="scientific">freshwater metagenome</name>
    <dbReference type="NCBI Taxonomy" id="449393"/>
    <lineage>
        <taxon>unclassified sequences</taxon>
        <taxon>metagenomes</taxon>
        <taxon>ecological metagenomes</taxon>
    </lineage>
</organism>
<evidence type="ECO:0000313" key="8">
    <source>
        <dbReference type="EMBL" id="CAB4722144.1"/>
    </source>
</evidence>
<dbReference type="EMBL" id="CAEZTE010000010">
    <property type="protein sequence ID" value="CAB4557816.1"/>
    <property type="molecule type" value="Genomic_DNA"/>
</dbReference>
<sequence length="107" mass="11609">MSIFKSVGMGLIVGFSSVLLHNLYSPFGLIAALLLTFVGIRAIGQLFFFRRYQVIFSLAWLLIVIRAGSPGLADEILIYGNTPGNIFLLGGLVVLLLGLITPKSLNR</sequence>
<evidence type="ECO:0000313" key="9">
    <source>
        <dbReference type="EMBL" id="CAB4965306.1"/>
    </source>
</evidence>
<accession>A0A6J6KBJ9</accession>
<dbReference type="EMBL" id="CAEZYN010000035">
    <property type="protein sequence ID" value="CAB4722144.1"/>
    <property type="molecule type" value="Genomic_DNA"/>
</dbReference>
<evidence type="ECO:0000313" key="6">
    <source>
        <dbReference type="EMBL" id="CAB4630480.1"/>
    </source>
</evidence>
<keyword evidence="1" id="KW-0812">Transmembrane</keyword>
<feature type="transmembrane region" description="Helical" evidence="1">
    <location>
        <begin position="30"/>
        <end position="49"/>
    </location>
</feature>
<dbReference type="EMBL" id="CAEZVR010000021">
    <property type="protein sequence ID" value="CAB4630480.1"/>
    <property type="molecule type" value="Genomic_DNA"/>
</dbReference>
<dbReference type="EMBL" id="CAEZWC010000027">
    <property type="protein sequence ID" value="CAB4645229.1"/>
    <property type="molecule type" value="Genomic_DNA"/>
</dbReference>
<gene>
    <name evidence="2" type="ORF">UFOPK1508_00088</name>
    <name evidence="3" type="ORF">UFOPK1599_00334</name>
    <name evidence="4" type="ORF">UFOPK1798_00299</name>
    <name evidence="5" type="ORF">UFOPK1894_00261</name>
    <name evidence="6" type="ORF">UFOPK2139_00194</name>
    <name evidence="7" type="ORF">UFOPK2179_00420</name>
    <name evidence="8" type="ORF">UFOPK2715_00515</name>
    <name evidence="9" type="ORF">UFOPK3883_00696</name>
</gene>
<dbReference type="AlphaFoldDB" id="A0A6J6KBJ9"/>
<reference evidence="7" key="1">
    <citation type="submission" date="2020-05" db="EMBL/GenBank/DDBJ databases">
        <authorList>
            <person name="Chiriac C."/>
            <person name="Salcher M."/>
            <person name="Ghai R."/>
            <person name="Kavagutti S V."/>
        </authorList>
    </citation>
    <scope>NUCLEOTIDE SEQUENCE</scope>
</reference>
<proteinExistence type="predicted"/>